<accession>A0A834XNH3</accession>
<gene>
    <name evidence="7" type="ORF">HCN44_001023</name>
</gene>
<dbReference type="Pfam" id="PF13193">
    <property type="entry name" value="AMP-binding_C"/>
    <property type="match status" value="2"/>
</dbReference>
<dbReference type="OrthoDB" id="10253869at2759"/>
<evidence type="ECO:0000256" key="1">
    <source>
        <dbReference type="ARBA" id="ARBA00004275"/>
    </source>
</evidence>
<keyword evidence="4" id="KW-0576">Peroxisome</keyword>
<dbReference type="InterPro" id="IPR045851">
    <property type="entry name" value="AMP-bd_C_sf"/>
</dbReference>
<reference evidence="7 8" key="1">
    <citation type="submission" date="2020-08" db="EMBL/GenBank/DDBJ databases">
        <title>Aphidius gifuensis genome sequencing and assembly.</title>
        <authorList>
            <person name="Du Z."/>
        </authorList>
    </citation>
    <scope>NUCLEOTIDE SEQUENCE [LARGE SCALE GENOMIC DNA]</scope>
    <source>
        <strain evidence="7">YNYX2018</strain>
        <tissue evidence="7">Adults</tissue>
    </source>
</reference>
<evidence type="ECO:0000259" key="5">
    <source>
        <dbReference type="Pfam" id="PF00501"/>
    </source>
</evidence>
<feature type="domain" description="AMP-binding enzyme C-terminal" evidence="6">
    <location>
        <begin position="423"/>
        <end position="498"/>
    </location>
</feature>
<comment type="subcellular location">
    <subcellularLocation>
        <location evidence="1">Peroxisome</location>
    </subcellularLocation>
</comment>
<dbReference type="Proteomes" id="UP000639338">
    <property type="component" value="Unassembled WGS sequence"/>
</dbReference>
<feature type="domain" description="AMP-dependent synthetase/ligase" evidence="5">
    <location>
        <begin position="981"/>
        <end position="1087"/>
    </location>
</feature>
<protein>
    <recommendedName>
        <fullName evidence="9">Luciferin 4-monooxygenase</fullName>
    </recommendedName>
</protein>
<dbReference type="GO" id="GO:0016405">
    <property type="term" value="F:CoA-ligase activity"/>
    <property type="evidence" value="ECO:0007669"/>
    <property type="project" value="TreeGrafter"/>
</dbReference>
<comment type="similarity">
    <text evidence="2">Belongs to the ATP-dependent AMP-binding enzyme family.</text>
</comment>
<keyword evidence="8" id="KW-1185">Reference proteome</keyword>
<evidence type="ECO:0000313" key="7">
    <source>
        <dbReference type="EMBL" id="KAF7988450.1"/>
    </source>
</evidence>
<feature type="domain" description="AMP-binding enzyme C-terminal" evidence="6">
    <location>
        <begin position="1139"/>
        <end position="1214"/>
    </location>
</feature>
<dbReference type="Pfam" id="PF00501">
    <property type="entry name" value="AMP-binding"/>
    <property type="match status" value="4"/>
</dbReference>
<dbReference type="Gene3D" id="3.40.50.12780">
    <property type="entry name" value="N-terminal domain of ligase-like"/>
    <property type="match status" value="2"/>
</dbReference>
<evidence type="ECO:0000313" key="8">
    <source>
        <dbReference type="Proteomes" id="UP000639338"/>
    </source>
</evidence>
<dbReference type="InterPro" id="IPR042099">
    <property type="entry name" value="ANL_N_sf"/>
</dbReference>
<feature type="domain" description="AMP-dependent synthetase/ligase" evidence="5">
    <location>
        <begin position="324"/>
        <end position="371"/>
    </location>
</feature>
<evidence type="ECO:0000256" key="4">
    <source>
        <dbReference type="ARBA" id="ARBA00023140"/>
    </source>
</evidence>
<dbReference type="PROSITE" id="PS00455">
    <property type="entry name" value="AMP_BINDING"/>
    <property type="match status" value="2"/>
</dbReference>
<evidence type="ECO:0000259" key="6">
    <source>
        <dbReference type="Pfam" id="PF13193"/>
    </source>
</evidence>
<feature type="domain" description="AMP-dependent synthetase/ligase" evidence="5">
    <location>
        <begin position="52"/>
        <end position="287"/>
    </location>
</feature>
<dbReference type="PANTHER" id="PTHR24096:SF149">
    <property type="entry name" value="AMP-BINDING DOMAIN-CONTAINING PROTEIN-RELATED"/>
    <property type="match status" value="1"/>
</dbReference>
<dbReference type="InterPro" id="IPR000873">
    <property type="entry name" value="AMP-dep_synth/lig_dom"/>
</dbReference>
<name>A0A834XNH3_APHGI</name>
<organism evidence="7 8">
    <name type="scientific">Aphidius gifuensis</name>
    <name type="common">Parasitoid wasp</name>
    <dbReference type="NCBI Taxonomy" id="684658"/>
    <lineage>
        <taxon>Eukaryota</taxon>
        <taxon>Metazoa</taxon>
        <taxon>Ecdysozoa</taxon>
        <taxon>Arthropoda</taxon>
        <taxon>Hexapoda</taxon>
        <taxon>Insecta</taxon>
        <taxon>Pterygota</taxon>
        <taxon>Neoptera</taxon>
        <taxon>Endopterygota</taxon>
        <taxon>Hymenoptera</taxon>
        <taxon>Apocrita</taxon>
        <taxon>Ichneumonoidea</taxon>
        <taxon>Braconidae</taxon>
        <taxon>Aphidiinae</taxon>
        <taxon>Aphidius</taxon>
    </lineage>
</organism>
<dbReference type="Gene3D" id="2.30.38.10">
    <property type="entry name" value="Luciferase, Domain 3"/>
    <property type="match status" value="2"/>
</dbReference>
<proteinExistence type="inferred from homology"/>
<dbReference type="AlphaFoldDB" id="A0A834XNH3"/>
<evidence type="ECO:0008006" key="9">
    <source>
        <dbReference type="Google" id="ProtNLM"/>
    </source>
</evidence>
<dbReference type="InterPro" id="IPR020845">
    <property type="entry name" value="AMP-binding_CS"/>
</dbReference>
<dbReference type="PANTHER" id="PTHR24096">
    <property type="entry name" value="LONG-CHAIN-FATTY-ACID--COA LIGASE"/>
    <property type="match status" value="1"/>
</dbReference>
<evidence type="ECO:0000256" key="3">
    <source>
        <dbReference type="ARBA" id="ARBA00022598"/>
    </source>
</evidence>
<dbReference type="SUPFAM" id="SSF56801">
    <property type="entry name" value="Acetyl-CoA synthetase-like"/>
    <property type="match status" value="3"/>
</dbReference>
<dbReference type="Gene3D" id="3.30.300.30">
    <property type="match status" value="3"/>
</dbReference>
<evidence type="ECO:0000256" key="2">
    <source>
        <dbReference type="ARBA" id="ARBA00006432"/>
    </source>
</evidence>
<comment type="caution">
    <text evidence="7">The sequence shown here is derived from an EMBL/GenBank/DDBJ whole genome shotgun (WGS) entry which is preliminary data.</text>
</comment>
<sequence>MNGTLITKQKSPTYENGIWIGPKWDPPKDYFKWSENLLPNLKNSPDFVGQIDAVTGTKETFRSMADKSIRCAIWLKKQGVNPGDIVGYCSDNHLDSCVPLFASIYVGAIFNPWSDDDLNKDVVEYFVELTKPKVIFVNEKSAKIILKSVPNITDKLKFVVYGKIDGIESFKDILKDVDSKEVDEFKPMKIESPDVPLTILYTSGTTGQAKGVLHTHGSLGKIFSSFNSNAQDQNKHVHTWFSTLSWISAFVSTINGVLKISTSIIHNCSDVVESLKLFDKFKITTLCKSKLNISNYNLSSVVQGIFSGVVITRMFGSISRGSIDPEKSTAVGKVYLGVMLKVIDPKTKRILGAHEEGELCVKGSTIMAGYWKNPDATKKAIDPEGWYHTGDLGYYDKDGYIWVIDKLSSIINYKNYNVPATIIEGVIQSHDSVADVGVVQKNHDEDTGHATAFVAKCPGTDITEQEIIKLVEKELPEKMWLRGGVYFLDEMPYTSCGKVSKKELCLLIDAVTGTKETFGSMADKSIRCAIWLKKQGVNQGDIVGYCSDNNLDSCIPLFASIYVGAIFNPWSDDDLSKDLVKFFVKLTEPKVVFIDEKSAKIILKSIPNITDKIKLIIFGKMEGIESFDNILKDATSKDVNDFKTLKIENPEMPLAIVYSSGTSGEPKGVLHTYGSLRMINTDDGQKKVNMWFTSVCWITGFVSTINSVFSKSTAIIHNTTDTDESLKIAEKYKVTKIIMGAGFANRILYKNRNIHNYDLSSVREIFFGGSYMSNHAQNYMIKLFPNASIHSVYASTECFPVTGGEINPNKLGSSGKVIQGTMLKVIDLKTKEILGPNKKGEVCVIGMNMMVQYWKNQEKTEKAIDSEGWYHTGDLGYYDEDGYIWIIDRLSLLINYKNYNVPATIIEGVIRSHDSVADVGVVQKNHDEDIGHVTAFVAKCPGTDITEQEIIELVEEELPEEMWLRGGINWAMIGTGVANRLYKTKQVLDFDFSSIKRIYLAGAIAKREIEEFLVEICPNALVIHCYGCTEAGSMVTVTPVSSKPCSCGKVLPNIQMKVINPENGDTLGINEEGEICIKTSKMMLGYYKNPKATDEVIDADGWYHTDDLGYFDEDGDLFIIDRIKDLIKCRLDDIAPGPIEQCILKHPNVAEVAVVSKPYGIDREQPMAFITMLPGTKVTEAEIIKLVDDKLPLNMRLSGGVKILDKMLYTPSGKIAKKNLRNLARVLAQEN</sequence>
<dbReference type="GO" id="GO:0005777">
    <property type="term" value="C:peroxisome"/>
    <property type="evidence" value="ECO:0007669"/>
    <property type="project" value="UniProtKB-SubCell"/>
</dbReference>
<dbReference type="InterPro" id="IPR025110">
    <property type="entry name" value="AMP-bd_C"/>
</dbReference>
<keyword evidence="3" id="KW-0436">Ligase</keyword>
<dbReference type="EMBL" id="JACMRX010000005">
    <property type="protein sequence ID" value="KAF7988450.1"/>
    <property type="molecule type" value="Genomic_DNA"/>
</dbReference>
<feature type="domain" description="AMP-dependent synthetase/ligase" evidence="5">
    <location>
        <begin position="512"/>
        <end position="854"/>
    </location>
</feature>
<dbReference type="Gene3D" id="3.40.50.980">
    <property type="match status" value="3"/>
</dbReference>